<evidence type="ECO:0000256" key="5">
    <source>
        <dbReference type="ARBA" id="ARBA00023136"/>
    </source>
</evidence>
<dbReference type="Pfam" id="PF16913">
    <property type="entry name" value="PUNUT"/>
    <property type="match status" value="1"/>
</dbReference>
<proteinExistence type="inferred from homology"/>
<feature type="transmembrane region" description="Helical" evidence="6">
    <location>
        <begin position="346"/>
        <end position="365"/>
    </location>
</feature>
<dbReference type="EMBL" id="JAAWWB010000002">
    <property type="protein sequence ID" value="KAG6790158.1"/>
    <property type="molecule type" value="Genomic_DNA"/>
</dbReference>
<evidence type="ECO:0000256" key="1">
    <source>
        <dbReference type="ARBA" id="ARBA00006213"/>
    </source>
</evidence>
<dbReference type="PANTHER" id="PTHR31376:SF17">
    <property type="entry name" value="PURINE PERMEASE 21-RELATED"/>
    <property type="match status" value="1"/>
</dbReference>
<dbReference type="GO" id="GO:0005345">
    <property type="term" value="F:purine nucleobase transmembrane transporter activity"/>
    <property type="evidence" value="ECO:0007669"/>
    <property type="project" value="UniProtKB-UniRule"/>
</dbReference>
<evidence type="ECO:0000256" key="2">
    <source>
        <dbReference type="ARBA" id="ARBA00022448"/>
    </source>
</evidence>
<dbReference type="OrthoDB" id="1717816at2759"/>
<feature type="transmembrane region" description="Helical" evidence="6">
    <location>
        <begin position="77"/>
        <end position="99"/>
    </location>
</feature>
<evidence type="ECO:0000313" key="8">
    <source>
        <dbReference type="Proteomes" id="UP000886885"/>
    </source>
</evidence>
<name>A0A8X8AT60_POPTO</name>
<sequence>MRTLLALNLNKPFFLACSIGNLVLSWEKLRKCSSKSWVSKLLPDLLLSRKEAKEASPPRHENETSQPATPQKRNSKWWLLMAIYSFLLLAGQSVAVLLGRLYFEKGGNSSWMGALVQPAGFPILLPFYLSQPKSPSTSNLETNLPSNLVLASIYISSGLFLAIVCMLHSLGLKYLPVSTYSLVCASQLGFNALFSFFLNSLKLTPFIINSLVLLTISSILLVFQDDSAESKQVYRRKYALGFICTVGASAGYGLLLSLTQFAFKKVLKQETFKVVLDMTIYPSLASTIAVLVGLFASGEWKGLGKEMEGFELGEVSYCMTLIWTAISWQLFSIGCVGLIFEVSSVFSNVISTFGLPVVPVLAVFCFGDKMDFIKAIAMVLAIWGFLSYVYQHYLDDCKLKKQNSNAAATEMVITG</sequence>
<accession>A0A8X8AT60</accession>
<keyword evidence="8" id="KW-1185">Reference proteome</keyword>
<keyword evidence="5 6" id="KW-0472">Membrane</keyword>
<feature type="transmembrane region" description="Helical" evidence="6">
    <location>
        <begin position="203"/>
        <end position="223"/>
    </location>
</feature>
<evidence type="ECO:0000256" key="4">
    <source>
        <dbReference type="ARBA" id="ARBA00022989"/>
    </source>
</evidence>
<gene>
    <name evidence="7" type="ORF">POTOM_006306</name>
</gene>
<organism evidence="7 8">
    <name type="scientific">Populus tomentosa</name>
    <name type="common">Chinese white poplar</name>
    <dbReference type="NCBI Taxonomy" id="118781"/>
    <lineage>
        <taxon>Eukaryota</taxon>
        <taxon>Viridiplantae</taxon>
        <taxon>Streptophyta</taxon>
        <taxon>Embryophyta</taxon>
        <taxon>Tracheophyta</taxon>
        <taxon>Spermatophyta</taxon>
        <taxon>Magnoliopsida</taxon>
        <taxon>eudicotyledons</taxon>
        <taxon>Gunneridae</taxon>
        <taxon>Pentapetalae</taxon>
        <taxon>rosids</taxon>
        <taxon>fabids</taxon>
        <taxon>Malpighiales</taxon>
        <taxon>Salicaceae</taxon>
        <taxon>Saliceae</taxon>
        <taxon>Populus</taxon>
    </lineage>
</organism>
<comment type="subcellular location">
    <subcellularLocation>
        <location evidence="6">Membrane</location>
        <topology evidence="6">Multi-pass membrane protein</topology>
    </subcellularLocation>
</comment>
<comment type="caution">
    <text evidence="7">The sequence shown here is derived from an EMBL/GenBank/DDBJ whole genome shotgun (WGS) entry which is preliminary data.</text>
</comment>
<dbReference type="InterPro" id="IPR030182">
    <property type="entry name" value="PUP_plant"/>
</dbReference>
<dbReference type="GO" id="GO:0015211">
    <property type="term" value="F:purine nucleoside transmembrane transporter activity"/>
    <property type="evidence" value="ECO:0007669"/>
    <property type="project" value="UniProtKB-UniRule"/>
</dbReference>
<comment type="similarity">
    <text evidence="1 6">Belongs to the purine permeases (TC 2.A.7.14) family.</text>
</comment>
<evidence type="ECO:0000256" key="3">
    <source>
        <dbReference type="ARBA" id="ARBA00022692"/>
    </source>
</evidence>
<feature type="transmembrane region" description="Helical" evidence="6">
    <location>
        <begin position="238"/>
        <end position="258"/>
    </location>
</feature>
<keyword evidence="2 6" id="KW-0813">Transport</keyword>
<evidence type="ECO:0000256" key="6">
    <source>
        <dbReference type="RuleBase" id="RU368015"/>
    </source>
</evidence>
<feature type="transmembrane region" description="Helical" evidence="6">
    <location>
        <begin position="372"/>
        <end position="390"/>
    </location>
</feature>
<keyword evidence="4 6" id="KW-1133">Transmembrane helix</keyword>
<protein>
    <recommendedName>
        <fullName evidence="6">Probable purine permease</fullName>
    </recommendedName>
</protein>
<feature type="transmembrane region" description="Helical" evidence="6">
    <location>
        <begin position="111"/>
        <end position="129"/>
    </location>
</feature>
<feature type="transmembrane region" description="Helical" evidence="6">
    <location>
        <begin position="149"/>
        <end position="170"/>
    </location>
</feature>
<evidence type="ECO:0000313" key="7">
    <source>
        <dbReference type="EMBL" id="KAG6790158.1"/>
    </source>
</evidence>
<dbReference type="GO" id="GO:0016020">
    <property type="term" value="C:membrane"/>
    <property type="evidence" value="ECO:0007669"/>
    <property type="project" value="UniProtKB-SubCell"/>
</dbReference>
<reference evidence="7" key="1">
    <citation type="journal article" date="2020" name="bioRxiv">
        <title>Hybrid origin of Populus tomentosa Carr. identified through genome sequencing and phylogenomic analysis.</title>
        <authorList>
            <person name="An X."/>
            <person name="Gao K."/>
            <person name="Chen Z."/>
            <person name="Li J."/>
            <person name="Yang X."/>
            <person name="Yang X."/>
            <person name="Zhou J."/>
            <person name="Guo T."/>
            <person name="Zhao T."/>
            <person name="Huang S."/>
            <person name="Miao D."/>
            <person name="Khan W.U."/>
            <person name="Rao P."/>
            <person name="Ye M."/>
            <person name="Lei B."/>
            <person name="Liao W."/>
            <person name="Wang J."/>
            <person name="Ji L."/>
            <person name="Li Y."/>
            <person name="Guo B."/>
            <person name="Mustafa N.S."/>
            <person name="Li S."/>
            <person name="Yun Q."/>
            <person name="Keller S.R."/>
            <person name="Mao J."/>
            <person name="Zhang R."/>
            <person name="Strauss S.H."/>
        </authorList>
    </citation>
    <scope>NUCLEOTIDE SEQUENCE</scope>
    <source>
        <strain evidence="7">GM15</strain>
        <tissue evidence="7">Leaf</tissue>
    </source>
</reference>
<dbReference type="Proteomes" id="UP000886885">
    <property type="component" value="Chromosome 1D"/>
</dbReference>
<feature type="transmembrane region" description="Helical" evidence="6">
    <location>
        <begin position="278"/>
        <end position="296"/>
    </location>
</feature>
<dbReference type="PANTHER" id="PTHR31376">
    <property type="entry name" value="OS09G0467300 PROTEIN-RELATED"/>
    <property type="match status" value="1"/>
</dbReference>
<feature type="transmembrane region" description="Helical" evidence="6">
    <location>
        <begin position="317"/>
        <end position="340"/>
    </location>
</feature>
<feature type="transmembrane region" description="Helical" evidence="6">
    <location>
        <begin position="177"/>
        <end position="197"/>
    </location>
</feature>
<keyword evidence="3 6" id="KW-0812">Transmembrane</keyword>
<dbReference type="AlphaFoldDB" id="A0A8X8AT60"/>